<feature type="region of interest" description="Disordered" evidence="1">
    <location>
        <begin position="369"/>
        <end position="412"/>
    </location>
</feature>
<dbReference type="InterPro" id="IPR042454">
    <property type="entry name" value="CLMP"/>
</dbReference>
<reference evidence="5 6" key="1">
    <citation type="submission" date="2020-02" db="EMBL/GenBank/DDBJ databases">
        <title>Esox lucius (northern pike) genome, fEsoLuc1, primary haplotype.</title>
        <authorList>
            <person name="Myers G."/>
            <person name="Karagic N."/>
            <person name="Meyer A."/>
            <person name="Pippel M."/>
            <person name="Reichard M."/>
            <person name="Winkler S."/>
            <person name="Tracey A."/>
            <person name="Sims Y."/>
            <person name="Howe K."/>
            <person name="Rhie A."/>
            <person name="Formenti G."/>
            <person name="Durbin R."/>
            <person name="Fedrigo O."/>
            <person name="Jarvis E.D."/>
        </authorList>
    </citation>
    <scope>NUCLEOTIDE SEQUENCE [LARGE SCALE GENOMIC DNA]</scope>
</reference>
<dbReference type="Gene3D" id="2.60.40.10">
    <property type="entry name" value="Immunoglobulins"/>
    <property type="match status" value="2"/>
</dbReference>
<accession>A0AAY5L2L3</accession>
<dbReference type="GO" id="GO:0009986">
    <property type="term" value="C:cell surface"/>
    <property type="evidence" value="ECO:0007669"/>
    <property type="project" value="TreeGrafter"/>
</dbReference>
<dbReference type="AlphaFoldDB" id="A0AAY5L2L3"/>
<organism evidence="5 6">
    <name type="scientific">Esox lucius</name>
    <name type="common">Northern pike</name>
    <dbReference type="NCBI Taxonomy" id="8010"/>
    <lineage>
        <taxon>Eukaryota</taxon>
        <taxon>Metazoa</taxon>
        <taxon>Chordata</taxon>
        <taxon>Craniata</taxon>
        <taxon>Vertebrata</taxon>
        <taxon>Euteleostomi</taxon>
        <taxon>Actinopterygii</taxon>
        <taxon>Neopterygii</taxon>
        <taxon>Teleostei</taxon>
        <taxon>Protacanthopterygii</taxon>
        <taxon>Esociformes</taxon>
        <taxon>Esocidae</taxon>
        <taxon>Esox</taxon>
    </lineage>
</organism>
<dbReference type="CDD" id="cd00096">
    <property type="entry name" value="Ig"/>
    <property type="match status" value="1"/>
</dbReference>
<evidence type="ECO:0000313" key="6">
    <source>
        <dbReference type="Proteomes" id="UP000265140"/>
    </source>
</evidence>
<dbReference type="InterPro" id="IPR007110">
    <property type="entry name" value="Ig-like_dom"/>
</dbReference>
<evidence type="ECO:0000256" key="2">
    <source>
        <dbReference type="SAM" id="Phobius"/>
    </source>
</evidence>
<protein>
    <recommendedName>
        <fullName evidence="4">Ig-like domain-containing protein</fullName>
    </recommendedName>
</protein>
<dbReference type="SMART" id="SM00406">
    <property type="entry name" value="IGv"/>
    <property type="match status" value="1"/>
</dbReference>
<dbReference type="Pfam" id="PF07686">
    <property type="entry name" value="V-set"/>
    <property type="match status" value="1"/>
</dbReference>
<dbReference type="PROSITE" id="PS50835">
    <property type="entry name" value="IG_LIKE"/>
    <property type="match status" value="2"/>
</dbReference>
<dbReference type="SMART" id="SM00409">
    <property type="entry name" value="IG"/>
    <property type="match status" value="2"/>
</dbReference>
<dbReference type="InterPro" id="IPR036179">
    <property type="entry name" value="Ig-like_dom_sf"/>
</dbReference>
<keyword evidence="2" id="KW-0472">Membrane</keyword>
<keyword evidence="6" id="KW-1185">Reference proteome</keyword>
<feature type="signal peptide" evidence="3">
    <location>
        <begin position="1"/>
        <end position="18"/>
    </location>
</feature>
<dbReference type="PANTHER" id="PTHR44783:SF1">
    <property type="entry name" value="CXADR-LIKE MEMBRANE PROTEIN"/>
    <property type="match status" value="1"/>
</dbReference>
<dbReference type="SMART" id="SM00408">
    <property type="entry name" value="IGc2"/>
    <property type="match status" value="2"/>
</dbReference>
<reference evidence="5" key="3">
    <citation type="submission" date="2025-09" db="UniProtKB">
        <authorList>
            <consortium name="Ensembl"/>
        </authorList>
    </citation>
    <scope>IDENTIFICATION</scope>
</reference>
<dbReference type="Proteomes" id="UP000265140">
    <property type="component" value="Chromosome 7"/>
</dbReference>
<evidence type="ECO:0000256" key="1">
    <source>
        <dbReference type="SAM" id="MobiDB-lite"/>
    </source>
</evidence>
<feature type="transmembrane region" description="Helical" evidence="2">
    <location>
        <begin position="272"/>
        <end position="295"/>
    </location>
</feature>
<dbReference type="SUPFAM" id="SSF48726">
    <property type="entry name" value="Immunoglobulin"/>
    <property type="match status" value="2"/>
</dbReference>
<dbReference type="GeneTree" id="ENSGT00940000164937"/>
<dbReference type="GO" id="GO:0016020">
    <property type="term" value="C:membrane"/>
    <property type="evidence" value="ECO:0007669"/>
    <property type="project" value="InterPro"/>
</dbReference>
<feature type="domain" description="Ig-like" evidence="4">
    <location>
        <begin position="174"/>
        <end position="263"/>
    </location>
</feature>
<evidence type="ECO:0000259" key="4">
    <source>
        <dbReference type="PROSITE" id="PS50835"/>
    </source>
</evidence>
<dbReference type="InterPro" id="IPR013106">
    <property type="entry name" value="Ig_V-set"/>
</dbReference>
<feature type="compositionally biased region" description="Low complexity" evidence="1">
    <location>
        <begin position="328"/>
        <end position="346"/>
    </location>
</feature>
<reference evidence="5" key="2">
    <citation type="submission" date="2025-08" db="UniProtKB">
        <authorList>
            <consortium name="Ensembl"/>
        </authorList>
    </citation>
    <scope>IDENTIFICATION</scope>
</reference>
<keyword evidence="3" id="KW-0732">Signal</keyword>
<dbReference type="InterPro" id="IPR003598">
    <property type="entry name" value="Ig_sub2"/>
</dbReference>
<feature type="chain" id="PRO_5044305776" description="Ig-like domain-containing protein" evidence="3">
    <location>
        <begin position="19"/>
        <end position="430"/>
    </location>
</feature>
<dbReference type="Pfam" id="PF13895">
    <property type="entry name" value="Ig_2"/>
    <property type="match status" value="1"/>
</dbReference>
<dbReference type="Ensembl" id="ENSELUT00000096508.1">
    <property type="protein sequence ID" value="ENSELUP00000095349.1"/>
    <property type="gene ID" value="ENSELUG00000020098.3"/>
</dbReference>
<evidence type="ECO:0000313" key="5">
    <source>
        <dbReference type="Ensembl" id="ENSELUP00000095349.1"/>
    </source>
</evidence>
<feature type="compositionally biased region" description="Basic and acidic residues" evidence="1">
    <location>
        <begin position="310"/>
        <end position="320"/>
    </location>
</feature>
<dbReference type="InterPro" id="IPR013783">
    <property type="entry name" value="Ig-like_fold"/>
</dbReference>
<feature type="region of interest" description="Disordered" evidence="1">
    <location>
        <begin position="303"/>
        <end position="355"/>
    </location>
</feature>
<dbReference type="InterPro" id="IPR003599">
    <property type="entry name" value="Ig_sub"/>
</dbReference>
<keyword evidence="2" id="KW-1133">Transmembrane helix</keyword>
<dbReference type="GO" id="GO:0005881">
    <property type="term" value="C:cytoplasmic microtubule"/>
    <property type="evidence" value="ECO:0007669"/>
    <property type="project" value="InterPro"/>
</dbReference>
<dbReference type="PANTHER" id="PTHR44783">
    <property type="entry name" value="CXADR-LIKE MEMBRANE PROTEIN"/>
    <property type="match status" value="1"/>
</dbReference>
<keyword evidence="2" id="KW-0812">Transmembrane</keyword>
<evidence type="ECO:0000256" key="3">
    <source>
        <dbReference type="SAM" id="SignalP"/>
    </source>
</evidence>
<sequence length="430" mass="46854">MSGSFRTLFLALGQTTLSHRSCQRDESSVNTEDQFPGHRLSLALDTRNQVLLGTLTVCAQTEMKRVVGDNATLPCHHQFWAGDAPTLDIEWLLLKPSSKQRVVITYFAGRVYDPNEAEASRLSLAGDYLKGDASLLISDLTLGDSGEYSCKVKNGGKYQWSTVNLIVLVKPSKPRCWMEGRLLEGSDVKMSCKSTDGSDPISYKWERVLDKGKYMGKLPLLALIDLKNPEIVTLRNLTKESAGVYKCTASNDVGEESCTVEVKLHYVRGMGVVAGAVVGVSFGVLLIILIIWLVFRKKEKKKYEEEETPNEIREDAEAPKAKLVKPNSLSSSRSGSSRSGTSSTQSMVHTSAPRGPRACLPAVAALKENGQSPSFPQQPPAYTQVVPKTPEPRMAPAKPSSPPKLSPGNLARMGATPVMIPAQTKAFQTV</sequence>
<name>A0AAY5L2L3_ESOLU</name>
<feature type="domain" description="Ig-like" evidence="4">
    <location>
        <begin position="68"/>
        <end position="164"/>
    </location>
</feature>
<proteinExistence type="predicted"/>